<evidence type="ECO:0000259" key="4">
    <source>
        <dbReference type="PROSITE" id="PS51063"/>
    </source>
</evidence>
<sequence>MKTRSLLRKLRNVTVLTREEAGALEDSIMRIERFHAGFDIISEGSKPNAVHLMVSGWAARRKMLENGANQFTAFLIPGDFCDIHVTVLARMDHNITAITNCEIAMIDGERLDELASRSSNLARALWWTTLVDEAVLREWVVNNGQRRAYAAVAHLLCEMHVRLCLVGEADGSSEPFTFPVTQEHIANATGLTPVHVNRTLQQLRGDGLIRLHSRQLGILDLERLRAVAGFEIEYLHLMPRGAGDEGIER</sequence>
<dbReference type="Proteomes" id="UP001065265">
    <property type="component" value="Chromosome"/>
</dbReference>
<dbReference type="InterPro" id="IPR036388">
    <property type="entry name" value="WH-like_DNA-bd_sf"/>
</dbReference>
<dbReference type="InterPro" id="IPR036390">
    <property type="entry name" value="WH_DNA-bd_sf"/>
</dbReference>
<accession>A0ABY5SYK5</accession>
<dbReference type="Pfam" id="PF13545">
    <property type="entry name" value="HTH_Crp_2"/>
    <property type="match status" value="1"/>
</dbReference>
<evidence type="ECO:0000256" key="3">
    <source>
        <dbReference type="ARBA" id="ARBA00023163"/>
    </source>
</evidence>
<evidence type="ECO:0000313" key="5">
    <source>
        <dbReference type="EMBL" id="UVI38161.1"/>
    </source>
</evidence>
<dbReference type="EMBL" id="CP092471">
    <property type="protein sequence ID" value="UVI38161.1"/>
    <property type="molecule type" value="Genomic_DNA"/>
</dbReference>
<dbReference type="InterPro" id="IPR014710">
    <property type="entry name" value="RmlC-like_jellyroll"/>
</dbReference>
<dbReference type="Gene3D" id="1.10.10.10">
    <property type="entry name" value="Winged helix-like DNA-binding domain superfamily/Winged helix DNA-binding domain"/>
    <property type="match status" value="1"/>
</dbReference>
<dbReference type="InterPro" id="IPR018490">
    <property type="entry name" value="cNMP-bd_dom_sf"/>
</dbReference>
<dbReference type="Gene3D" id="2.60.120.10">
    <property type="entry name" value="Jelly Rolls"/>
    <property type="match status" value="1"/>
</dbReference>
<keyword evidence="2" id="KW-0238">DNA-binding</keyword>
<dbReference type="PROSITE" id="PS51063">
    <property type="entry name" value="HTH_CRP_2"/>
    <property type="match status" value="1"/>
</dbReference>
<keyword evidence="1" id="KW-0805">Transcription regulation</keyword>
<dbReference type="PANTHER" id="PTHR24567">
    <property type="entry name" value="CRP FAMILY TRANSCRIPTIONAL REGULATORY PROTEIN"/>
    <property type="match status" value="1"/>
</dbReference>
<organism evidence="5 6">
    <name type="scientific">Qipengyuania spongiae</name>
    <dbReference type="NCBI Taxonomy" id="2909673"/>
    <lineage>
        <taxon>Bacteria</taxon>
        <taxon>Pseudomonadati</taxon>
        <taxon>Pseudomonadota</taxon>
        <taxon>Alphaproteobacteria</taxon>
        <taxon>Sphingomonadales</taxon>
        <taxon>Erythrobacteraceae</taxon>
        <taxon>Qipengyuania</taxon>
    </lineage>
</organism>
<gene>
    <name evidence="5" type="ORF">L1F33_07700</name>
</gene>
<dbReference type="InterPro" id="IPR050397">
    <property type="entry name" value="Env_Response_Regulators"/>
</dbReference>
<dbReference type="SUPFAM" id="SSF46785">
    <property type="entry name" value="Winged helix' DNA-binding domain"/>
    <property type="match status" value="1"/>
</dbReference>
<reference evidence="5" key="1">
    <citation type="submission" date="2022-02" db="EMBL/GenBank/DDBJ databases">
        <title>Qipengyuania spongiae sp. nov., isolated from marine sponge.</title>
        <authorList>
            <person name="Li Z."/>
            <person name="Zhang M."/>
        </authorList>
    </citation>
    <scope>NUCLEOTIDE SEQUENCE</scope>
    <source>
        <strain evidence="5">PHS-Z21</strain>
    </source>
</reference>
<dbReference type="CDD" id="cd00038">
    <property type="entry name" value="CAP_ED"/>
    <property type="match status" value="1"/>
</dbReference>
<evidence type="ECO:0000313" key="6">
    <source>
        <dbReference type="Proteomes" id="UP001065265"/>
    </source>
</evidence>
<dbReference type="SUPFAM" id="SSF51206">
    <property type="entry name" value="cAMP-binding domain-like"/>
    <property type="match status" value="1"/>
</dbReference>
<dbReference type="RefSeq" id="WP_265557363.1">
    <property type="nucleotide sequence ID" value="NZ_CP092471.1"/>
</dbReference>
<dbReference type="Pfam" id="PF00027">
    <property type="entry name" value="cNMP_binding"/>
    <property type="match status" value="1"/>
</dbReference>
<keyword evidence="3" id="KW-0804">Transcription</keyword>
<dbReference type="PANTHER" id="PTHR24567:SF68">
    <property type="entry name" value="DNA-BINDING TRANSCRIPTIONAL DUAL REGULATOR CRP"/>
    <property type="match status" value="1"/>
</dbReference>
<feature type="domain" description="HTH crp-type" evidence="4">
    <location>
        <begin position="146"/>
        <end position="222"/>
    </location>
</feature>
<protein>
    <submittedName>
        <fullName evidence="5">Crp/Fnr family transcriptional regulator</fullName>
    </submittedName>
</protein>
<evidence type="ECO:0000256" key="1">
    <source>
        <dbReference type="ARBA" id="ARBA00023015"/>
    </source>
</evidence>
<proteinExistence type="predicted"/>
<dbReference type="InterPro" id="IPR000595">
    <property type="entry name" value="cNMP-bd_dom"/>
</dbReference>
<evidence type="ECO:0000256" key="2">
    <source>
        <dbReference type="ARBA" id="ARBA00023125"/>
    </source>
</evidence>
<keyword evidence="6" id="KW-1185">Reference proteome</keyword>
<dbReference type="SMART" id="SM00419">
    <property type="entry name" value="HTH_CRP"/>
    <property type="match status" value="1"/>
</dbReference>
<dbReference type="InterPro" id="IPR012318">
    <property type="entry name" value="HTH_CRP"/>
</dbReference>
<name>A0ABY5SYK5_9SPHN</name>